<protein>
    <submittedName>
        <fullName evidence="1">Uncharacterized protein</fullName>
    </submittedName>
</protein>
<evidence type="ECO:0000313" key="1">
    <source>
        <dbReference type="EMBL" id="GAI22993.1"/>
    </source>
</evidence>
<accession>X1LVB9</accession>
<reference evidence="1" key="1">
    <citation type="journal article" date="2014" name="Front. Microbiol.">
        <title>High frequency of phylogenetically diverse reductive dehalogenase-homologous genes in deep subseafloor sedimentary metagenomes.</title>
        <authorList>
            <person name="Kawai M."/>
            <person name="Futagami T."/>
            <person name="Toyoda A."/>
            <person name="Takaki Y."/>
            <person name="Nishi S."/>
            <person name="Hori S."/>
            <person name="Arai W."/>
            <person name="Tsubouchi T."/>
            <person name="Morono Y."/>
            <person name="Uchiyama I."/>
            <person name="Ito T."/>
            <person name="Fujiyama A."/>
            <person name="Inagaki F."/>
            <person name="Takami H."/>
        </authorList>
    </citation>
    <scope>NUCLEOTIDE SEQUENCE</scope>
    <source>
        <strain evidence="1">Expedition CK06-06</strain>
    </source>
</reference>
<sequence length="79" mass="8824">MPIVQFHLKRSHEQLRLATSNLQDALRIAKLRGYGANYIAAINKALIDSQAVCLHVGNITTLILQRDESDPLTPSEKEN</sequence>
<dbReference type="EMBL" id="BARV01018732">
    <property type="protein sequence ID" value="GAI22993.1"/>
    <property type="molecule type" value="Genomic_DNA"/>
</dbReference>
<proteinExistence type="predicted"/>
<name>X1LVB9_9ZZZZ</name>
<gene>
    <name evidence="1" type="ORF">S06H3_31614</name>
</gene>
<comment type="caution">
    <text evidence="1">The sequence shown here is derived from an EMBL/GenBank/DDBJ whole genome shotgun (WGS) entry which is preliminary data.</text>
</comment>
<organism evidence="1">
    <name type="scientific">marine sediment metagenome</name>
    <dbReference type="NCBI Taxonomy" id="412755"/>
    <lineage>
        <taxon>unclassified sequences</taxon>
        <taxon>metagenomes</taxon>
        <taxon>ecological metagenomes</taxon>
    </lineage>
</organism>
<dbReference type="AlphaFoldDB" id="X1LVB9"/>